<evidence type="ECO:0000313" key="7">
    <source>
        <dbReference type="Proteomes" id="UP000198424"/>
    </source>
</evidence>
<dbReference type="PANTHER" id="PTHR22953:SF153">
    <property type="entry name" value="PURPLE ACID PHOSPHATASE"/>
    <property type="match status" value="1"/>
</dbReference>
<dbReference type="EMBL" id="JPRM01000041">
    <property type="protein sequence ID" value="KFF10177.1"/>
    <property type="molecule type" value="Genomic_DNA"/>
</dbReference>
<dbReference type="Pfam" id="PF16656">
    <property type="entry name" value="Pur_ac_phosph_N"/>
    <property type="match status" value="1"/>
</dbReference>
<dbReference type="InterPro" id="IPR015914">
    <property type="entry name" value="PAPs_N"/>
</dbReference>
<proteinExistence type="predicted"/>
<name>A0A086A0G3_FLAHY</name>
<dbReference type="Pfam" id="PF00149">
    <property type="entry name" value="Metallophos"/>
    <property type="match status" value="1"/>
</dbReference>
<dbReference type="RefSeq" id="WP_035626936.1">
    <property type="nucleotide sequence ID" value="NZ_JBEWQG010000026.1"/>
</dbReference>
<dbReference type="EMBL" id="MUGY01000030">
    <property type="protein sequence ID" value="OXA89467.1"/>
    <property type="molecule type" value="Genomic_DNA"/>
</dbReference>
<organism evidence="4 6">
    <name type="scientific">Flavobacterium hydatis</name>
    <name type="common">Cytophaga aquatilis</name>
    <dbReference type="NCBI Taxonomy" id="991"/>
    <lineage>
        <taxon>Bacteria</taxon>
        <taxon>Pseudomonadati</taxon>
        <taxon>Bacteroidota</taxon>
        <taxon>Flavobacteriia</taxon>
        <taxon>Flavobacteriales</taxon>
        <taxon>Flavobacteriaceae</taxon>
        <taxon>Flavobacterium</taxon>
    </lineage>
</organism>
<dbReference type="SUPFAM" id="SSF49363">
    <property type="entry name" value="Purple acid phosphatase, N-terminal domain"/>
    <property type="match status" value="1"/>
</dbReference>
<dbReference type="GO" id="GO:0003993">
    <property type="term" value="F:acid phosphatase activity"/>
    <property type="evidence" value="ECO:0007669"/>
    <property type="project" value="InterPro"/>
</dbReference>
<keyword evidence="7" id="KW-1185">Reference proteome</keyword>
<evidence type="ECO:0000313" key="6">
    <source>
        <dbReference type="Proteomes" id="UP000028712"/>
    </source>
</evidence>
<comment type="caution">
    <text evidence="4">The sequence shown here is derived from an EMBL/GenBank/DDBJ whole genome shotgun (WGS) entry which is preliminary data.</text>
</comment>
<evidence type="ECO:0000313" key="5">
    <source>
        <dbReference type="EMBL" id="OXA89467.1"/>
    </source>
</evidence>
<dbReference type="STRING" id="991.IW20_21170"/>
<protein>
    <submittedName>
        <fullName evidence="4">Metallophosphoesterase</fullName>
    </submittedName>
</protein>
<dbReference type="Gene3D" id="2.60.40.380">
    <property type="entry name" value="Purple acid phosphatase-like, N-terminal"/>
    <property type="match status" value="1"/>
</dbReference>
<accession>A0A086A0G3</accession>
<evidence type="ECO:0000313" key="4">
    <source>
        <dbReference type="EMBL" id="KFF10177.1"/>
    </source>
</evidence>
<gene>
    <name evidence="5" type="ORF">B0A62_20575</name>
    <name evidence="4" type="ORF">IW20_21170</name>
</gene>
<dbReference type="PANTHER" id="PTHR22953">
    <property type="entry name" value="ACID PHOSPHATASE RELATED"/>
    <property type="match status" value="1"/>
</dbReference>
<reference evidence="5 7" key="2">
    <citation type="submission" date="2016-11" db="EMBL/GenBank/DDBJ databases">
        <title>Whole genomes of Flavobacteriaceae.</title>
        <authorList>
            <person name="Stine C."/>
            <person name="Li C."/>
            <person name="Tadesse D."/>
        </authorList>
    </citation>
    <scope>NUCLEOTIDE SEQUENCE [LARGE SCALE GENOMIC DNA]</scope>
    <source>
        <strain evidence="5 7">ATCC 29551</strain>
    </source>
</reference>
<reference evidence="4 6" key="1">
    <citation type="submission" date="2014-07" db="EMBL/GenBank/DDBJ databases">
        <title>Genome of Flavobacterium hydatis DSM 2063.</title>
        <authorList>
            <person name="Pipes S.E."/>
            <person name="Stropko S.J."/>
            <person name="Newman J.D."/>
        </authorList>
    </citation>
    <scope>NUCLEOTIDE SEQUENCE [LARGE SCALE GENOMIC DNA]</scope>
    <source>
        <strain evidence="4 6">DSM 2063</strain>
    </source>
</reference>
<dbReference type="InterPro" id="IPR029052">
    <property type="entry name" value="Metallo-depent_PP-like"/>
</dbReference>
<evidence type="ECO:0000259" key="2">
    <source>
        <dbReference type="Pfam" id="PF00149"/>
    </source>
</evidence>
<dbReference type="SUPFAM" id="SSF56300">
    <property type="entry name" value="Metallo-dependent phosphatases"/>
    <property type="match status" value="1"/>
</dbReference>
<dbReference type="Proteomes" id="UP000198424">
    <property type="component" value="Unassembled WGS sequence"/>
</dbReference>
<keyword evidence="1" id="KW-0732">Signal</keyword>
<dbReference type="InterPro" id="IPR039331">
    <property type="entry name" value="PAPs-like"/>
</dbReference>
<dbReference type="AlphaFoldDB" id="A0A086A0G3"/>
<dbReference type="Gene3D" id="3.60.21.10">
    <property type="match status" value="1"/>
</dbReference>
<feature type="domain" description="Calcineurin-like phosphoesterase" evidence="2">
    <location>
        <begin position="159"/>
        <end position="350"/>
    </location>
</feature>
<dbReference type="eggNOG" id="COG1409">
    <property type="taxonomic scope" value="Bacteria"/>
</dbReference>
<evidence type="ECO:0000256" key="1">
    <source>
        <dbReference type="ARBA" id="ARBA00022729"/>
    </source>
</evidence>
<evidence type="ECO:0000259" key="3">
    <source>
        <dbReference type="Pfam" id="PF16656"/>
    </source>
</evidence>
<dbReference type="Proteomes" id="UP000028712">
    <property type="component" value="Unassembled WGS sequence"/>
</dbReference>
<dbReference type="GO" id="GO:0046872">
    <property type="term" value="F:metal ion binding"/>
    <property type="evidence" value="ECO:0007669"/>
    <property type="project" value="InterPro"/>
</dbReference>
<dbReference type="OrthoDB" id="9809781at2"/>
<dbReference type="InterPro" id="IPR008963">
    <property type="entry name" value="Purple_acid_Pase-like_N"/>
</dbReference>
<dbReference type="PROSITE" id="PS51318">
    <property type="entry name" value="TAT"/>
    <property type="match status" value="1"/>
</dbReference>
<dbReference type="InterPro" id="IPR006311">
    <property type="entry name" value="TAT_signal"/>
</dbReference>
<feature type="domain" description="Purple acid phosphatase N-terminal" evidence="3">
    <location>
        <begin position="55"/>
        <end position="148"/>
    </location>
</feature>
<sequence>MKEEKNSRRSFLTKTIAGISGSVIATGLPLSALASNTNPEVLDSKHDFLTKPYLQAPTNDGITIMWLTNQLCLNWLEYGETENLGTKAQQCAHGMMNTNSKINTVTLTNLKPNTTYYYKVFSKQILDFQPYKITFGDIINSETYHFKTLDPKAKDVSWLVLNDIHDRPESFGELIQLNQNKPYDFVFLNGDMFDYQTDENQIINHLLNPCSVFSTKKPFMFVRGNHETRGKYSRNLLDYYYNYDKKEYYTFKIGPVFTIVLDTGEDKKDSHPVYGGTVNYDSYREEQAVWLEKQMKSKAFKNAPFRVVMMHIPHYHSDEEHGTTECRRLFGSLFEKYKIDLFVAGHTHEYGMFEPNKDHSYHFVIGGGPETGIRTLIRIEANSKVLNLQMLNDSGKEIGLFTLNAKR</sequence>
<dbReference type="InterPro" id="IPR004843">
    <property type="entry name" value="Calcineurin-like_PHP"/>
</dbReference>